<dbReference type="EMBL" id="WBUI01000014">
    <property type="protein sequence ID" value="KAB2931388.1"/>
    <property type="molecule type" value="Genomic_DNA"/>
</dbReference>
<dbReference type="Proteomes" id="UP000460298">
    <property type="component" value="Unassembled WGS sequence"/>
</dbReference>
<dbReference type="PANTHER" id="PTHR46091">
    <property type="entry name" value="BLR7054 PROTEIN"/>
    <property type="match status" value="1"/>
</dbReference>
<evidence type="ECO:0000256" key="4">
    <source>
        <dbReference type="ARBA" id="ARBA00022857"/>
    </source>
</evidence>
<evidence type="ECO:0000256" key="3">
    <source>
        <dbReference type="ARBA" id="ARBA00022827"/>
    </source>
</evidence>
<protein>
    <submittedName>
        <fullName evidence="6">NAD(P)/FAD-dependent oxidoreductase</fullName>
    </submittedName>
</protein>
<organism evidence="6 7">
    <name type="scientific">Leptonema illini</name>
    <dbReference type="NCBI Taxonomy" id="183"/>
    <lineage>
        <taxon>Bacteria</taxon>
        <taxon>Pseudomonadati</taxon>
        <taxon>Spirochaetota</taxon>
        <taxon>Spirochaetia</taxon>
        <taxon>Leptospirales</taxon>
        <taxon>Leptospiraceae</taxon>
        <taxon>Leptonema</taxon>
    </lineage>
</organism>
<reference evidence="6 7" key="1">
    <citation type="submission" date="2019-10" db="EMBL/GenBank/DDBJ databases">
        <title>Extracellular Electron Transfer in a Candidatus Methanoperedens spp. Enrichment Culture.</title>
        <authorList>
            <person name="Berger S."/>
            <person name="Rangel Shaw D."/>
            <person name="Berben T."/>
            <person name="In 'T Zandt M."/>
            <person name="Frank J."/>
            <person name="Reimann J."/>
            <person name="Jetten M.S.M."/>
            <person name="Welte C.U."/>
        </authorList>
    </citation>
    <scope>NUCLEOTIDE SEQUENCE [LARGE SCALE GENOMIC DNA]</scope>
    <source>
        <strain evidence="6">SB12</strain>
    </source>
</reference>
<dbReference type="InterPro" id="IPR052206">
    <property type="entry name" value="Retinol_saturase"/>
</dbReference>
<comment type="caution">
    <text evidence="6">The sequence shown here is derived from an EMBL/GenBank/DDBJ whole genome shotgun (WGS) entry which is preliminary data.</text>
</comment>
<evidence type="ECO:0000313" key="7">
    <source>
        <dbReference type="Proteomes" id="UP000460298"/>
    </source>
</evidence>
<keyword evidence="2" id="KW-0732">Signal</keyword>
<dbReference type="PANTHER" id="PTHR46091:SF3">
    <property type="entry name" value="AMINE OXIDASE DOMAIN-CONTAINING PROTEIN"/>
    <property type="match status" value="1"/>
</dbReference>
<keyword evidence="5" id="KW-0520">NAD</keyword>
<dbReference type="SUPFAM" id="SSF51905">
    <property type="entry name" value="FAD/NAD(P)-binding domain"/>
    <property type="match status" value="1"/>
</dbReference>
<evidence type="ECO:0000256" key="2">
    <source>
        <dbReference type="ARBA" id="ARBA00022729"/>
    </source>
</evidence>
<dbReference type="AlphaFoldDB" id="A0A833H092"/>
<gene>
    <name evidence="6" type="ORF">F9K24_14200</name>
</gene>
<name>A0A833H092_9LEPT</name>
<evidence type="ECO:0000313" key="6">
    <source>
        <dbReference type="EMBL" id="KAB2931388.1"/>
    </source>
</evidence>
<keyword evidence="4" id="KW-0521">NADP</keyword>
<keyword evidence="1" id="KW-0285">Flavoprotein</keyword>
<dbReference type="Pfam" id="PF13450">
    <property type="entry name" value="NAD_binding_8"/>
    <property type="match status" value="1"/>
</dbReference>
<evidence type="ECO:0000256" key="5">
    <source>
        <dbReference type="ARBA" id="ARBA00023027"/>
    </source>
</evidence>
<sequence length="528" mass="58819">MKLPVEKSYDAIVIGSGIGGLAVASLLSRIGKKRVLVLERHFKAGGFTHIFKRHDYLWDVGIHYIGGMQEGGMLRHLTDFITDGKVQWQPMANPFERFVYPGLTFDVYHPEERFRSDLIGRFPEEKAAIEQYFDDVKKMAGWFGMHVTMKNMPPLLEKIASPLRLAGIKSALMTTGEYMDTHFRDPALKAVLTSQWGDYGLPPSRSAFVIHALIVTHYFDGGFYPVGGSGTIAASIIPSIKEQGGEVLLCHEVRDILMKDGRACGVRAMEIQGNEEKGEHEFFAPVIISDAGAHTTYTRLLRDHIPETMRAEVDVAYRDTGLSNLTLYVGLNDSPEKLGVKGENYWIYTGFDHEDSFARRNEILEGRPAGAYISFPSLKDAKAHKPTAEIICFVDYEPFKKWATQPWKNRDEEYQKLKSQLTESMLDFAERHIPGFRSLVAYTELSTPVTNEHFANHAAGQIYGIPCTPERFRRDWMGVRTPVDGVYLTGADASSPGFAGALMGGYGAAAVVLGLRGLPGLLRSVVKS</sequence>
<dbReference type="Gene3D" id="3.50.50.60">
    <property type="entry name" value="FAD/NAD(P)-binding domain"/>
    <property type="match status" value="2"/>
</dbReference>
<accession>A0A833H092</accession>
<keyword evidence="3" id="KW-0274">FAD</keyword>
<proteinExistence type="predicted"/>
<dbReference type="InterPro" id="IPR036188">
    <property type="entry name" value="FAD/NAD-bd_sf"/>
</dbReference>
<evidence type="ECO:0000256" key="1">
    <source>
        <dbReference type="ARBA" id="ARBA00022630"/>
    </source>
</evidence>